<dbReference type="EMBL" id="QRAS01000006">
    <property type="protein sequence ID" value="RDL01043.1"/>
    <property type="molecule type" value="Genomic_DNA"/>
</dbReference>
<organism evidence="6 7">
    <name type="scientific">Weissella soli</name>
    <dbReference type="NCBI Taxonomy" id="155866"/>
    <lineage>
        <taxon>Bacteria</taxon>
        <taxon>Bacillati</taxon>
        <taxon>Bacillota</taxon>
        <taxon>Bacilli</taxon>
        <taxon>Lactobacillales</taxon>
        <taxon>Lactobacillaceae</taxon>
        <taxon>Weissella</taxon>
    </lineage>
</organism>
<dbReference type="InterPro" id="IPR027417">
    <property type="entry name" value="P-loop_NTPase"/>
</dbReference>
<dbReference type="GeneID" id="94545455"/>
<comment type="caution">
    <text evidence="6">The sequence shown here is derived from an EMBL/GenBank/DDBJ whole genome shotgun (WGS) entry which is preliminary data.</text>
</comment>
<dbReference type="KEGG" id="wso:WSWS_00244"/>
<dbReference type="PROSITE" id="PS50052">
    <property type="entry name" value="GUANYLATE_KINASE_2"/>
    <property type="match status" value="1"/>
</dbReference>
<dbReference type="GO" id="GO:0005829">
    <property type="term" value="C:cytosol"/>
    <property type="evidence" value="ECO:0007669"/>
    <property type="project" value="TreeGrafter"/>
</dbReference>
<dbReference type="InterPro" id="IPR008144">
    <property type="entry name" value="Guanylate_kin-like_dom"/>
</dbReference>
<dbReference type="Pfam" id="PF00625">
    <property type="entry name" value="Guanylate_kin"/>
    <property type="match status" value="1"/>
</dbReference>
<dbReference type="SUPFAM" id="SSF52540">
    <property type="entry name" value="P-loop containing nucleoside triphosphate hydrolases"/>
    <property type="match status" value="1"/>
</dbReference>
<name>A0A288QUV2_9LACO</name>
<evidence type="ECO:0000256" key="2">
    <source>
        <dbReference type="ARBA" id="ARBA00005790"/>
    </source>
</evidence>
<evidence type="ECO:0000256" key="1">
    <source>
        <dbReference type="ARBA" id="ARBA00003531"/>
    </source>
</evidence>
<reference evidence="6 7" key="1">
    <citation type="submission" date="2018-07" db="EMBL/GenBank/DDBJ databases">
        <title>Genomic Encyclopedia of Type Strains, Phase III (KMG-III): the genomes of soil and plant-associated and newly described type strains.</title>
        <authorList>
            <person name="Whitman W."/>
        </authorList>
    </citation>
    <scope>NUCLEOTIDE SEQUENCE [LARGE SCALE GENOMIC DNA]</scope>
    <source>
        <strain evidence="6 7">CECT 7031</strain>
    </source>
</reference>
<dbReference type="SMART" id="SM00072">
    <property type="entry name" value="GuKc"/>
    <property type="match status" value="1"/>
</dbReference>
<evidence type="ECO:0000313" key="7">
    <source>
        <dbReference type="Proteomes" id="UP000254912"/>
    </source>
</evidence>
<evidence type="ECO:0000256" key="4">
    <source>
        <dbReference type="ARBA" id="ARBA00022777"/>
    </source>
</evidence>
<keyword evidence="4 6" id="KW-0418">Kinase</keyword>
<dbReference type="RefSeq" id="WP_070229555.1">
    <property type="nucleotide sequence ID" value="NZ_BJYO01000008.1"/>
</dbReference>
<dbReference type="Proteomes" id="UP000254912">
    <property type="component" value="Unassembled WGS sequence"/>
</dbReference>
<dbReference type="Gene3D" id="3.40.50.300">
    <property type="entry name" value="P-loop containing nucleotide triphosphate hydrolases"/>
    <property type="match status" value="1"/>
</dbReference>
<accession>A0A288QUV2</accession>
<comment type="catalytic activity">
    <reaction evidence="5">
        <text>GMP + ATP = GDP + ADP</text>
        <dbReference type="Rhea" id="RHEA:20780"/>
        <dbReference type="ChEBI" id="CHEBI:30616"/>
        <dbReference type="ChEBI" id="CHEBI:58115"/>
        <dbReference type="ChEBI" id="CHEBI:58189"/>
        <dbReference type="ChEBI" id="CHEBI:456216"/>
        <dbReference type="EC" id="2.7.4.8"/>
    </reaction>
</comment>
<dbReference type="GO" id="GO:0004385">
    <property type="term" value="F:GMP kinase activity"/>
    <property type="evidence" value="ECO:0007669"/>
    <property type="project" value="UniProtKB-EC"/>
</dbReference>
<evidence type="ECO:0000256" key="5">
    <source>
        <dbReference type="ARBA" id="ARBA00048594"/>
    </source>
</evidence>
<dbReference type="AlphaFoldDB" id="A0A288QUV2"/>
<evidence type="ECO:0000256" key="3">
    <source>
        <dbReference type="ARBA" id="ARBA00022679"/>
    </source>
</evidence>
<dbReference type="InterPro" id="IPR008145">
    <property type="entry name" value="GK/Ca_channel_bsu"/>
</dbReference>
<dbReference type="PANTHER" id="PTHR23117:SF13">
    <property type="entry name" value="GUANYLATE KINASE"/>
    <property type="match status" value="1"/>
</dbReference>
<gene>
    <name evidence="6" type="ORF">DFP99_1617</name>
</gene>
<protein>
    <submittedName>
        <fullName evidence="6">Guanylate kinase</fullName>
    </submittedName>
</protein>
<evidence type="ECO:0000313" key="6">
    <source>
        <dbReference type="EMBL" id="RDL01043.1"/>
    </source>
</evidence>
<keyword evidence="7" id="KW-1185">Reference proteome</keyword>
<sequence>MAKNYVLVLTGNTGTGKTTVASYLAEHYHIPQVITHTTRAPRTNEIDGVDYYFETVASFPKNHYLEHVTYANNQYGSSWEGLERAWSKHHIIAIVLDTAGAVTYARELGEQAIIIYLTVSNIDNLAMRLVDRGDDAREVKARLSSDEYVRDLAVPIGIKSVAHIIKNDDWNKTTQQVDAIIASLE</sequence>
<keyword evidence="3" id="KW-0808">Transferase</keyword>
<dbReference type="PANTHER" id="PTHR23117">
    <property type="entry name" value="GUANYLATE KINASE-RELATED"/>
    <property type="match status" value="1"/>
</dbReference>
<comment type="function">
    <text evidence="1">Essential for recycling GMP and indirectly, cGMP.</text>
</comment>
<comment type="similarity">
    <text evidence="2">Belongs to the guanylate kinase family.</text>
</comment>
<proteinExistence type="inferred from homology"/>